<gene>
    <name evidence="4" type="ORF">JOF56_004827</name>
</gene>
<dbReference type="RefSeq" id="WP_209641778.1">
    <property type="nucleotide sequence ID" value="NZ_JAGINW010000001.1"/>
</dbReference>
<dbReference type="PANTHER" id="PTHR46696:SF1">
    <property type="entry name" value="CYTOCHROME P450 YJIB-RELATED"/>
    <property type="match status" value="1"/>
</dbReference>
<dbReference type="InterPro" id="IPR017972">
    <property type="entry name" value="Cyt_P450_CS"/>
</dbReference>
<evidence type="ECO:0000313" key="5">
    <source>
        <dbReference type="Proteomes" id="UP001519332"/>
    </source>
</evidence>
<dbReference type="PROSITE" id="PS00086">
    <property type="entry name" value="CYTOCHROME_P450"/>
    <property type="match status" value="1"/>
</dbReference>
<accession>A0ABS4TJ44</accession>
<sequence>MTVTDTAGLPAFPGTRSQRCPFDPPTQYTQWREAGGLQRVRLWNGHTAWAVSRSEDVKQVLTDPRISADIRRDEHLAPQMQNQPPTFPRMDDPEHARLRRMLTGDFTVKRMQALRPQIENVVNDCLDAMIAKGQPADLVQEYALPVPSLVISLLLGVPYADHEFFQQRSAVMNYAHATPQEKATANKELFGYLMGLVEQKEREPGEDLLSRLLAERVATGELDRAGAAMNGLILLFAGHETTANMIGLSTVTLLRNPEQAARIRDTDDPTVVANAVEELLRYLSIAQDMIFRVATEDIVIGGQLVRAGDALTVSLPAANRDTALFDDPDTLDFDRKTLGHLAFGHGVHQCLGQNLARAELQIALPALFRRLPELRLAIPFEEVKFRHDMSAYGVHELTIAW</sequence>
<comment type="caution">
    <text evidence="4">The sequence shown here is derived from an EMBL/GenBank/DDBJ whole genome shotgun (WGS) entry which is preliminary data.</text>
</comment>
<dbReference type="Pfam" id="PF00067">
    <property type="entry name" value="p450"/>
    <property type="match status" value="1"/>
</dbReference>
<dbReference type="CDD" id="cd11030">
    <property type="entry name" value="CYP105-like"/>
    <property type="match status" value="1"/>
</dbReference>
<reference evidence="4 5" key="1">
    <citation type="submission" date="2021-03" db="EMBL/GenBank/DDBJ databases">
        <title>Sequencing the genomes of 1000 actinobacteria strains.</title>
        <authorList>
            <person name="Klenk H.-P."/>
        </authorList>
    </citation>
    <scope>NUCLEOTIDE SEQUENCE [LARGE SCALE GENOMIC DNA]</scope>
    <source>
        <strain evidence="4 5">DSM 46670</strain>
    </source>
</reference>
<comment type="similarity">
    <text evidence="1 2">Belongs to the cytochrome P450 family.</text>
</comment>
<feature type="region of interest" description="Disordered" evidence="3">
    <location>
        <begin position="1"/>
        <end position="24"/>
    </location>
</feature>
<proteinExistence type="inferred from homology"/>
<dbReference type="InterPro" id="IPR002397">
    <property type="entry name" value="Cyt_P450_B"/>
</dbReference>
<dbReference type="PRINTS" id="PR00385">
    <property type="entry name" value="P450"/>
</dbReference>
<organism evidence="4 5">
    <name type="scientific">Kibdelosporangium banguiense</name>
    <dbReference type="NCBI Taxonomy" id="1365924"/>
    <lineage>
        <taxon>Bacteria</taxon>
        <taxon>Bacillati</taxon>
        <taxon>Actinomycetota</taxon>
        <taxon>Actinomycetes</taxon>
        <taxon>Pseudonocardiales</taxon>
        <taxon>Pseudonocardiaceae</taxon>
        <taxon>Kibdelosporangium</taxon>
    </lineage>
</organism>
<evidence type="ECO:0000256" key="3">
    <source>
        <dbReference type="SAM" id="MobiDB-lite"/>
    </source>
</evidence>
<keyword evidence="5" id="KW-1185">Reference proteome</keyword>
<keyword evidence="2" id="KW-0408">Iron</keyword>
<dbReference type="PANTHER" id="PTHR46696">
    <property type="entry name" value="P450, PUTATIVE (EUROFUNG)-RELATED"/>
    <property type="match status" value="1"/>
</dbReference>
<keyword evidence="2" id="KW-0349">Heme</keyword>
<evidence type="ECO:0000256" key="1">
    <source>
        <dbReference type="ARBA" id="ARBA00010617"/>
    </source>
</evidence>
<dbReference type="InterPro" id="IPR001128">
    <property type="entry name" value="Cyt_P450"/>
</dbReference>
<keyword evidence="2" id="KW-0560">Oxidoreductase</keyword>
<dbReference type="InterPro" id="IPR036396">
    <property type="entry name" value="Cyt_P450_sf"/>
</dbReference>
<evidence type="ECO:0000256" key="2">
    <source>
        <dbReference type="RuleBase" id="RU000461"/>
    </source>
</evidence>
<dbReference type="SUPFAM" id="SSF48264">
    <property type="entry name" value="Cytochrome P450"/>
    <property type="match status" value="1"/>
</dbReference>
<evidence type="ECO:0000313" key="4">
    <source>
        <dbReference type="EMBL" id="MBP2324442.1"/>
    </source>
</evidence>
<protein>
    <submittedName>
        <fullName evidence="4">Cytochrome P450</fullName>
    </submittedName>
</protein>
<keyword evidence="2" id="KW-0479">Metal-binding</keyword>
<dbReference type="Gene3D" id="1.10.630.10">
    <property type="entry name" value="Cytochrome P450"/>
    <property type="match status" value="1"/>
</dbReference>
<dbReference type="PRINTS" id="PR00359">
    <property type="entry name" value="BP450"/>
</dbReference>
<dbReference type="Proteomes" id="UP001519332">
    <property type="component" value="Unassembled WGS sequence"/>
</dbReference>
<keyword evidence="2" id="KW-0503">Monooxygenase</keyword>
<dbReference type="EMBL" id="JAGINW010000001">
    <property type="protein sequence ID" value="MBP2324442.1"/>
    <property type="molecule type" value="Genomic_DNA"/>
</dbReference>
<name>A0ABS4TJ44_9PSEU</name>